<evidence type="ECO:0000256" key="7">
    <source>
        <dbReference type="ARBA" id="ARBA00023136"/>
    </source>
</evidence>
<evidence type="ECO:0000256" key="4">
    <source>
        <dbReference type="ARBA" id="ARBA00022729"/>
    </source>
</evidence>
<dbReference type="InterPro" id="IPR000719">
    <property type="entry name" value="Prot_kinase_dom"/>
</dbReference>
<dbReference type="PROSITE" id="PS50011">
    <property type="entry name" value="PROTEIN_KINASE_DOM"/>
    <property type="match status" value="1"/>
</dbReference>
<evidence type="ECO:0000259" key="11">
    <source>
        <dbReference type="PROSITE" id="PS50011"/>
    </source>
</evidence>
<dbReference type="InterPro" id="IPR001611">
    <property type="entry name" value="Leu-rich_rpt"/>
</dbReference>
<dbReference type="Pfam" id="PF13855">
    <property type="entry name" value="LRR_8"/>
    <property type="match status" value="2"/>
</dbReference>
<dbReference type="PANTHER" id="PTHR47986:SF10">
    <property type="entry name" value="RECEPTOR-LIKE KINASE TMK4"/>
    <property type="match status" value="1"/>
</dbReference>
<evidence type="ECO:0000256" key="8">
    <source>
        <dbReference type="ARBA" id="ARBA00023170"/>
    </source>
</evidence>
<comment type="subcellular location">
    <subcellularLocation>
        <location evidence="1">Membrane</location>
        <topology evidence="1">Single-pass membrane protein</topology>
    </subcellularLocation>
</comment>
<evidence type="ECO:0000256" key="9">
    <source>
        <dbReference type="ARBA" id="ARBA00023180"/>
    </source>
</evidence>
<reference evidence="12 13" key="1">
    <citation type="journal article" date="2023" name="Plants (Basel)">
        <title>Bridging the Gap: Combining Genomics and Transcriptomics Approaches to Understand Stylosanthes scabra, an Orphan Legume from the Brazilian Caatinga.</title>
        <authorList>
            <person name="Ferreira-Neto J.R.C."/>
            <person name="da Silva M.D."/>
            <person name="Binneck E."/>
            <person name="de Melo N.F."/>
            <person name="da Silva R.H."/>
            <person name="de Melo A.L.T.M."/>
            <person name="Pandolfi V."/>
            <person name="Bustamante F.O."/>
            <person name="Brasileiro-Vidal A.C."/>
            <person name="Benko-Iseppon A.M."/>
        </authorList>
    </citation>
    <scope>NUCLEOTIDE SEQUENCE [LARGE SCALE GENOMIC DNA]</scope>
    <source>
        <tissue evidence="12">Leaves</tissue>
    </source>
</reference>
<evidence type="ECO:0000256" key="1">
    <source>
        <dbReference type="ARBA" id="ARBA00004167"/>
    </source>
</evidence>
<dbReference type="InterPro" id="IPR011009">
    <property type="entry name" value="Kinase-like_dom_sf"/>
</dbReference>
<dbReference type="PRINTS" id="PR00019">
    <property type="entry name" value="LEURICHRPT"/>
</dbReference>
<comment type="caution">
    <text evidence="12">The sequence shown here is derived from an EMBL/GenBank/DDBJ whole genome shotgun (WGS) entry which is preliminary data.</text>
</comment>
<evidence type="ECO:0000256" key="2">
    <source>
        <dbReference type="ARBA" id="ARBA00022614"/>
    </source>
</evidence>
<feature type="compositionally biased region" description="Polar residues" evidence="10">
    <location>
        <begin position="593"/>
        <end position="624"/>
    </location>
</feature>
<gene>
    <name evidence="12" type="ORF">PIB30_025749</name>
</gene>
<evidence type="ECO:0000256" key="6">
    <source>
        <dbReference type="ARBA" id="ARBA00022989"/>
    </source>
</evidence>
<dbReference type="SMART" id="SM00369">
    <property type="entry name" value="LRR_TYP"/>
    <property type="match status" value="6"/>
</dbReference>
<sequence length="631" mass="69329">MIQFYSKCLVSENLLVDDEVAYMKKLREAISPAPSNWFTMTDMCAWSYVSCIHYSTGLSSIQEIKLGSKSLNGTLPSGINNSLLNLKILDLSNNNLTGPLPSFAGLIILQELKLGLNNFTSVPDGCFQGLTHLRELHLDYNANLAPWTFPATLSDSSMLNILTLSNTNLMGSLPDAFHSFRDLEVLDISENSLTGSLPNSFDKLLTLQALFLDKQNKLSGKIEFLSSMTQLKYVGLRGNSFEGHIPDLSNCTKLRELYLDGNQLTGVVPPSLVNLSFLRLVLLDNNWLQGPTPVFKENVNASFKGNGFCLDHPGPCDHTVTTLLQVAEAFGQDQNPQFDKAEPHRNHLTGICHLRELYLGGNSLNGSIPESLTTLSQLKILDVSNNNLSGTVPRFSPNTILNTANNAFLVWSSLPPKASPPPPPSTNGASPTASNTTRHLWIKLDTRGTPGYIAPEVFSRTYGGVSHKSDVYSYGMLILEIIGGRENYHENGGSQTSEVFPDWIYNDLKQGNVPTRCLPLREEENDMVMKMTLVSLWCIQPNPLDRPSISKVIDMLEGSLKSIPHPPKPVLFSSERLISQYSDISYGMEHETSSTTTVDDLEKGTSSASSSPEQKAHSPPNSASLPEFAFS</sequence>
<keyword evidence="9" id="KW-0325">Glycoprotein</keyword>
<name>A0ABU6RAE7_9FABA</name>
<keyword evidence="7" id="KW-0472">Membrane</keyword>
<dbReference type="InterPro" id="IPR052422">
    <property type="entry name" value="Auxin_Ser/Thr_Kinase"/>
</dbReference>
<keyword evidence="13" id="KW-1185">Reference proteome</keyword>
<evidence type="ECO:0000313" key="12">
    <source>
        <dbReference type="EMBL" id="MED6120972.1"/>
    </source>
</evidence>
<keyword evidence="8" id="KW-0675">Receptor</keyword>
<dbReference type="EMBL" id="JASCZI010030303">
    <property type="protein sequence ID" value="MED6120972.1"/>
    <property type="molecule type" value="Genomic_DNA"/>
</dbReference>
<dbReference type="Gene3D" id="3.80.10.10">
    <property type="entry name" value="Ribonuclease Inhibitor"/>
    <property type="match status" value="2"/>
</dbReference>
<evidence type="ECO:0000256" key="5">
    <source>
        <dbReference type="ARBA" id="ARBA00022737"/>
    </source>
</evidence>
<keyword evidence="5" id="KW-0677">Repeat</keyword>
<dbReference type="Proteomes" id="UP001341840">
    <property type="component" value="Unassembled WGS sequence"/>
</dbReference>
<dbReference type="Pfam" id="PF00560">
    <property type="entry name" value="LRR_1"/>
    <property type="match status" value="3"/>
</dbReference>
<feature type="region of interest" description="Disordered" evidence="10">
    <location>
        <begin position="414"/>
        <end position="435"/>
    </location>
</feature>
<dbReference type="PANTHER" id="PTHR47986">
    <property type="entry name" value="OSJNBA0070M12.3 PROTEIN"/>
    <property type="match status" value="1"/>
</dbReference>
<dbReference type="SUPFAM" id="SSF56112">
    <property type="entry name" value="Protein kinase-like (PK-like)"/>
    <property type="match status" value="1"/>
</dbReference>
<evidence type="ECO:0000256" key="3">
    <source>
        <dbReference type="ARBA" id="ARBA00022692"/>
    </source>
</evidence>
<accession>A0ABU6RAE7</accession>
<feature type="region of interest" description="Disordered" evidence="10">
    <location>
        <begin position="589"/>
        <end position="631"/>
    </location>
</feature>
<keyword evidence="2" id="KW-0433">Leucine-rich repeat</keyword>
<keyword evidence="6" id="KW-1133">Transmembrane helix</keyword>
<dbReference type="Pfam" id="PF00069">
    <property type="entry name" value="Pkinase"/>
    <property type="match status" value="1"/>
</dbReference>
<dbReference type="PROSITE" id="PS51450">
    <property type="entry name" value="LRR"/>
    <property type="match status" value="1"/>
</dbReference>
<protein>
    <recommendedName>
        <fullName evidence="11">Protein kinase domain-containing protein</fullName>
    </recommendedName>
</protein>
<evidence type="ECO:0000256" key="10">
    <source>
        <dbReference type="SAM" id="MobiDB-lite"/>
    </source>
</evidence>
<keyword evidence="4" id="KW-0732">Signal</keyword>
<dbReference type="Gene3D" id="1.10.510.10">
    <property type="entry name" value="Transferase(Phosphotransferase) domain 1"/>
    <property type="match status" value="1"/>
</dbReference>
<dbReference type="InterPro" id="IPR032675">
    <property type="entry name" value="LRR_dom_sf"/>
</dbReference>
<dbReference type="InterPro" id="IPR003591">
    <property type="entry name" value="Leu-rich_rpt_typical-subtyp"/>
</dbReference>
<organism evidence="12 13">
    <name type="scientific">Stylosanthes scabra</name>
    <dbReference type="NCBI Taxonomy" id="79078"/>
    <lineage>
        <taxon>Eukaryota</taxon>
        <taxon>Viridiplantae</taxon>
        <taxon>Streptophyta</taxon>
        <taxon>Embryophyta</taxon>
        <taxon>Tracheophyta</taxon>
        <taxon>Spermatophyta</taxon>
        <taxon>Magnoliopsida</taxon>
        <taxon>eudicotyledons</taxon>
        <taxon>Gunneridae</taxon>
        <taxon>Pentapetalae</taxon>
        <taxon>rosids</taxon>
        <taxon>fabids</taxon>
        <taxon>Fabales</taxon>
        <taxon>Fabaceae</taxon>
        <taxon>Papilionoideae</taxon>
        <taxon>50 kb inversion clade</taxon>
        <taxon>dalbergioids sensu lato</taxon>
        <taxon>Dalbergieae</taxon>
        <taxon>Pterocarpus clade</taxon>
        <taxon>Stylosanthes</taxon>
    </lineage>
</organism>
<proteinExistence type="predicted"/>
<dbReference type="SUPFAM" id="SSF52058">
    <property type="entry name" value="L domain-like"/>
    <property type="match status" value="1"/>
</dbReference>
<evidence type="ECO:0000313" key="13">
    <source>
        <dbReference type="Proteomes" id="UP001341840"/>
    </source>
</evidence>
<keyword evidence="3" id="KW-0812">Transmembrane</keyword>
<feature type="domain" description="Protein kinase" evidence="11">
    <location>
        <begin position="116"/>
        <end position="560"/>
    </location>
</feature>